<dbReference type="Pfam" id="PF17787">
    <property type="entry name" value="PH_14"/>
    <property type="match status" value="1"/>
</dbReference>
<dbReference type="InterPro" id="IPR001711">
    <property type="entry name" value="PLipase_C_Pinositol-sp_Y"/>
</dbReference>
<dbReference type="SUPFAM" id="SSF47473">
    <property type="entry name" value="EF-hand"/>
    <property type="match status" value="1"/>
</dbReference>
<dbReference type="PROSITE" id="PS50004">
    <property type="entry name" value="C2"/>
    <property type="match status" value="1"/>
</dbReference>
<feature type="region of interest" description="Disordered" evidence="8">
    <location>
        <begin position="1069"/>
        <end position="1090"/>
    </location>
</feature>
<dbReference type="CDD" id="cd00275">
    <property type="entry name" value="C2_PLC_like"/>
    <property type="match status" value="1"/>
</dbReference>
<dbReference type="InterPro" id="IPR000909">
    <property type="entry name" value="PLipase_C_PInositol-sp_X_dom"/>
</dbReference>
<evidence type="ECO:0000256" key="6">
    <source>
        <dbReference type="ARBA" id="ARBA00023726"/>
    </source>
</evidence>
<dbReference type="SUPFAM" id="SSF69989">
    <property type="entry name" value="C-terminal domain of PLC-beta"/>
    <property type="match status" value="1"/>
</dbReference>
<dbReference type="Gene3D" id="2.60.40.150">
    <property type="entry name" value="C2 domain"/>
    <property type="match status" value="1"/>
</dbReference>
<keyword evidence="4 7" id="KW-0807">Transducer</keyword>
<evidence type="ECO:0000313" key="12">
    <source>
        <dbReference type="Proteomes" id="UP001642483"/>
    </source>
</evidence>
<dbReference type="InterPro" id="IPR042531">
    <property type="entry name" value="PLC-beta_C_sf"/>
</dbReference>
<dbReference type="EC" id="3.1.4.11" evidence="7"/>
<feature type="domain" description="C2" evidence="9">
    <location>
        <begin position="687"/>
        <end position="813"/>
    </location>
</feature>
<evidence type="ECO:0000256" key="2">
    <source>
        <dbReference type="ARBA" id="ARBA00022963"/>
    </source>
</evidence>
<evidence type="ECO:0000256" key="4">
    <source>
        <dbReference type="ARBA" id="ARBA00023224"/>
    </source>
</evidence>
<reference evidence="11 12" key="1">
    <citation type="submission" date="2024-02" db="EMBL/GenBank/DDBJ databases">
        <authorList>
            <person name="Daric V."/>
            <person name="Darras S."/>
        </authorList>
    </citation>
    <scope>NUCLEOTIDE SEQUENCE [LARGE SCALE GENOMIC DNA]</scope>
</reference>
<dbReference type="InterPro" id="IPR017946">
    <property type="entry name" value="PLC-like_Pdiesterase_TIM-brl"/>
</dbReference>
<dbReference type="CDD" id="cd08591">
    <property type="entry name" value="PI-PLCc_beta"/>
    <property type="match status" value="1"/>
</dbReference>
<evidence type="ECO:0000256" key="7">
    <source>
        <dbReference type="PIRNR" id="PIRNR000956"/>
    </source>
</evidence>
<dbReference type="PRINTS" id="PR00390">
    <property type="entry name" value="PHPHLIPASEC"/>
</dbReference>
<evidence type="ECO:0000313" key="11">
    <source>
        <dbReference type="EMBL" id="CAK8673536.1"/>
    </source>
</evidence>
<sequence length="1145" mass="130101">MEVEFFLCKGEYFSKRQEGITPTTPQGRQKCLLKADEDGMFLTWAFSSSKEIHTLECTRIREVKTGVTLKDVKVLCEIGDNDVNIIARVLTIYHGPEIGTPIISQFIAESAAVASKWVAGLNKIIHSVKARHLSTLDIMKKQWRRLRLSQNSKGVIPIRRLVKHFGHDRNEKVILSKLLSCGFSYTKNAEIDPDGFTFDVYKKIHQKICQRDDLHVVFEEVVTNGSSHITLSQFVKWLNENQRDPRLNEILVPTFDDKAAKSIIEKYEHCSKNQKNNRLSLQGFSDYLASDDNMLVYPEHISVHQDMDQPLSHYFISSSHNTYLTGRQVHGKSSVDIYRHVLLSGCRCIELDCWDGKDGEPIITHGKAMCTDIVFKQALVAIKESAFITSDFPVILSFETRCSKVQQAKMAKYCEEIFGDLLLSKGLPNYPLEPGVPLPSPNTLKGKILIKNKRLDPEIEKAQLENIRREEEIVVEEETEEAHPELQAVQTSDKRATTPSPHNEATEELSSKNLVKETNTRNLDKTKVSVKKTVSSSASEKDEDDSLMATLEPYTKTSYTNIHPFLSSIVSYCQSVKFPGLKNFDGDSQKHCYQMSSFSETQGLGYVKSNPIEFVSYNRNQLSRIYPKGARIDSTNYMPQIFWDAGCQLVALNFQTNDLGMQLNTGKFDYNGRCGYLLKPKFLLRESKPFDLFTESTLDGVIAAQCGVKVISGQFISDKPITTYVEVEMCGLPNDTIRKEFRTSMIVGNGLNPQYNNEFLFRKVIYPDLALLRFTLYDDSKQLLGQRVVPLSGLQTGYRYVALRTASGIPLDSTTIFVKITLRSYVPDSLLAITNALENPKAHLALLDQHEQQLKCFEDDDSEDLPIPANNVKPSTTVEKNMSQINLISGETQQGTLRPAKEKKNKENVTAPNSSINNIHQTLYSKKSEEKRAMDDVLERAAVSMDMLFKHPIYLKALERHNKECNKMHKKLEKQRSKQKEMDEGKKSNSCCLFGATPRRRRNGASYKDHSPEMNGVDGFESTTKTTINGMCPDKKKAALVASLDAVHEEAIENLKTIQLNEMAGLTQSQTKQWMEDSKKISKDKTIPPPERERRIRDLQSLEVKRFMEERQTLKNRHGKQRSKLESFQLEEAEKMHKLIENELA</sequence>
<comment type="catalytic activity">
    <reaction evidence="5">
        <text>a 1,2-diacyl-sn-glycero-3-phospho-(1D-myo-inositol-4,5-bisphosphate) + H2O = 1D-myo-inositol 1,4,5-trisphosphate + a 1,2-diacyl-sn-glycerol + H(+)</text>
        <dbReference type="Rhea" id="RHEA:33179"/>
        <dbReference type="ChEBI" id="CHEBI:15377"/>
        <dbReference type="ChEBI" id="CHEBI:15378"/>
        <dbReference type="ChEBI" id="CHEBI:17815"/>
        <dbReference type="ChEBI" id="CHEBI:58456"/>
        <dbReference type="ChEBI" id="CHEBI:203600"/>
        <dbReference type="EC" id="3.1.4.11"/>
    </reaction>
    <physiologicalReaction direction="left-to-right" evidence="5">
        <dbReference type="Rhea" id="RHEA:33180"/>
    </physiologicalReaction>
</comment>
<dbReference type="SMART" id="SM00148">
    <property type="entry name" value="PLCXc"/>
    <property type="match status" value="1"/>
</dbReference>
<dbReference type="Pfam" id="PF00168">
    <property type="entry name" value="C2"/>
    <property type="match status" value="1"/>
</dbReference>
<dbReference type="InterPro" id="IPR001192">
    <property type="entry name" value="PI-PLC_fam"/>
</dbReference>
<proteinExistence type="predicted"/>
<dbReference type="SMART" id="SM00149">
    <property type="entry name" value="PLCYc"/>
    <property type="match status" value="1"/>
</dbReference>
<evidence type="ECO:0000256" key="8">
    <source>
        <dbReference type="SAM" id="MobiDB-lite"/>
    </source>
</evidence>
<dbReference type="InterPro" id="IPR037862">
    <property type="entry name" value="PLC-beta_PH"/>
</dbReference>
<dbReference type="SUPFAM" id="SSF49562">
    <property type="entry name" value="C2 domain (Calcium/lipid-binding domain, CaLB)"/>
    <property type="match status" value="1"/>
</dbReference>
<keyword evidence="2 7" id="KW-0442">Lipid degradation</keyword>
<dbReference type="PIRSF" id="PIRSF000956">
    <property type="entry name" value="PLC-beta"/>
    <property type="match status" value="1"/>
</dbReference>
<dbReference type="InterPro" id="IPR011992">
    <property type="entry name" value="EF-hand-dom_pair"/>
</dbReference>
<feature type="compositionally biased region" description="Basic and acidic residues" evidence="8">
    <location>
        <begin position="514"/>
        <end position="527"/>
    </location>
</feature>
<dbReference type="Gene3D" id="1.10.238.10">
    <property type="entry name" value="EF-hand"/>
    <property type="match status" value="1"/>
</dbReference>
<dbReference type="Gene3D" id="2.30.29.240">
    <property type="match status" value="1"/>
</dbReference>
<feature type="compositionally biased region" description="Basic and acidic residues" evidence="8">
    <location>
        <begin position="974"/>
        <end position="987"/>
    </location>
</feature>
<dbReference type="InterPro" id="IPR035892">
    <property type="entry name" value="C2_domain_sf"/>
</dbReference>
<keyword evidence="1 7" id="KW-0378">Hydrolase</keyword>
<dbReference type="InterPro" id="IPR000008">
    <property type="entry name" value="C2_dom"/>
</dbReference>
<accession>A0ABP0F3W5</accession>
<name>A0ABP0F3W5_CLALP</name>
<dbReference type="SUPFAM" id="SSF50729">
    <property type="entry name" value="PH domain-like"/>
    <property type="match status" value="1"/>
</dbReference>
<organism evidence="11 12">
    <name type="scientific">Clavelina lepadiformis</name>
    <name type="common">Light-bulb sea squirt</name>
    <name type="synonym">Ascidia lepadiformis</name>
    <dbReference type="NCBI Taxonomy" id="159417"/>
    <lineage>
        <taxon>Eukaryota</taxon>
        <taxon>Metazoa</taxon>
        <taxon>Chordata</taxon>
        <taxon>Tunicata</taxon>
        <taxon>Ascidiacea</taxon>
        <taxon>Aplousobranchia</taxon>
        <taxon>Clavelinidae</taxon>
        <taxon>Clavelina</taxon>
    </lineage>
</organism>
<dbReference type="PANTHER" id="PTHR10336:SF36">
    <property type="entry name" value="1-PHOSPHATIDYLINOSITOL 4,5-BISPHOSPHATE PHOSPHODIESTERASE BETA-4"/>
    <property type="match status" value="1"/>
</dbReference>
<dbReference type="Proteomes" id="UP001642483">
    <property type="component" value="Unassembled WGS sequence"/>
</dbReference>
<feature type="region of interest" description="Disordered" evidence="8">
    <location>
        <begin position="973"/>
        <end position="995"/>
    </location>
</feature>
<dbReference type="InterPro" id="IPR053945">
    <property type="entry name" value="PLCB1-4-like_EFh"/>
</dbReference>
<feature type="region of interest" description="Disordered" evidence="8">
    <location>
        <begin position="475"/>
        <end position="544"/>
    </location>
</feature>
<dbReference type="CDD" id="cd16200">
    <property type="entry name" value="EFh_PI-PLCbeta"/>
    <property type="match status" value="1"/>
</dbReference>
<dbReference type="SMART" id="SM00239">
    <property type="entry name" value="C2"/>
    <property type="match status" value="1"/>
</dbReference>
<dbReference type="PROSITE" id="PS50007">
    <property type="entry name" value="PIPLC_X_DOMAIN"/>
    <property type="match status" value="1"/>
</dbReference>
<dbReference type="InterPro" id="IPR016280">
    <property type="entry name" value="PLC-beta"/>
</dbReference>
<dbReference type="SUPFAM" id="SSF51695">
    <property type="entry name" value="PLC-like phosphodiesterases"/>
    <property type="match status" value="1"/>
</dbReference>
<dbReference type="Gene3D" id="3.20.20.190">
    <property type="entry name" value="Phosphatidylinositol (PI) phosphodiesterase"/>
    <property type="match status" value="1"/>
</dbReference>
<evidence type="ECO:0000256" key="3">
    <source>
        <dbReference type="ARBA" id="ARBA00023098"/>
    </source>
</evidence>
<dbReference type="Pfam" id="PF22631">
    <property type="entry name" value="PLCB1-4-like_EFh"/>
    <property type="match status" value="1"/>
</dbReference>
<evidence type="ECO:0000256" key="1">
    <source>
        <dbReference type="ARBA" id="ARBA00022801"/>
    </source>
</evidence>
<dbReference type="EMBL" id="CAWYQH010000002">
    <property type="protein sequence ID" value="CAK8673536.1"/>
    <property type="molecule type" value="Genomic_DNA"/>
</dbReference>
<feature type="region of interest" description="Disordered" evidence="8">
    <location>
        <begin position="893"/>
        <end position="913"/>
    </location>
</feature>
<protein>
    <recommendedName>
        <fullName evidence="7">1-phosphatidylinositol 4,5-bisphosphate phosphodiesterase</fullName>
        <ecNumber evidence="7">3.1.4.11</ecNumber>
    </recommendedName>
</protein>
<evidence type="ECO:0000259" key="10">
    <source>
        <dbReference type="PROSITE" id="PS50008"/>
    </source>
</evidence>
<dbReference type="Pfam" id="PF00387">
    <property type="entry name" value="PI-PLC-Y"/>
    <property type="match status" value="1"/>
</dbReference>
<evidence type="ECO:0000256" key="5">
    <source>
        <dbReference type="ARBA" id="ARBA00023674"/>
    </source>
</evidence>
<keyword evidence="3 7" id="KW-0443">Lipid metabolism</keyword>
<keyword evidence="12" id="KW-1185">Reference proteome</keyword>
<feature type="compositionally biased region" description="Basic and acidic residues" evidence="8">
    <location>
        <begin position="1074"/>
        <end position="1090"/>
    </location>
</feature>
<feature type="domain" description="PI-PLC Y-box" evidence="10">
    <location>
        <begin position="566"/>
        <end position="683"/>
    </location>
</feature>
<dbReference type="PANTHER" id="PTHR10336">
    <property type="entry name" value="PHOSPHOINOSITIDE-SPECIFIC PHOSPHOLIPASE C FAMILY PROTEIN"/>
    <property type="match status" value="1"/>
</dbReference>
<comment type="caution">
    <text evidence="11">The sequence shown here is derived from an EMBL/GenBank/DDBJ whole genome shotgun (WGS) entry which is preliminary data.</text>
</comment>
<dbReference type="Gene3D" id="1.20.1230.10">
    <property type="entry name" value="Phospholipase C beta, distal C-terminal domain"/>
    <property type="match status" value="1"/>
</dbReference>
<gene>
    <name evidence="11" type="ORF">CVLEPA_LOCUS3319</name>
</gene>
<dbReference type="PROSITE" id="PS50008">
    <property type="entry name" value="PIPLC_Y_DOMAIN"/>
    <property type="match status" value="1"/>
</dbReference>
<comment type="catalytic activity">
    <reaction evidence="6">
        <text>a 1,2-diacyl-sn-glycero-3-phospho-(1D-myo-inositol) + H2O = 1D-myo-inositol 1-phosphate + a 1,2-diacyl-sn-glycerol + H(+)</text>
        <dbReference type="Rhea" id="RHEA:43484"/>
        <dbReference type="ChEBI" id="CHEBI:15377"/>
        <dbReference type="ChEBI" id="CHEBI:15378"/>
        <dbReference type="ChEBI" id="CHEBI:17815"/>
        <dbReference type="ChEBI" id="CHEBI:57880"/>
        <dbReference type="ChEBI" id="CHEBI:58433"/>
    </reaction>
    <physiologicalReaction direction="left-to-right" evidence="6">
        <dbReference type="Rhea" id="RHEA:43485"/>
    </physiologicalReaction>
</comment>
<dbReference type="Pfam" id="PF00388">
    <property type="entry name" value="PI-PLC-X"/>
    <property type="match status" value="1"/>
</dbReference>
<evidence type="ECO:0000259" key="9">
    <source>
        <dbReference type="PROSITE" id="PS50004"/>
    </source>
</evidence>